<evidence type="ECO:0000313" key="6">
    <source>
        <dbReference type="EMBL" id="EFN52366.1"/>
    </source>
</evidence>
<gene>
    <name evidence="6" type="ORF">CHLNCDRAFT_138795</name>
</gene>
<dbReference type="EMBL" id="GL433856">
    <property type="protein sequence ID" value="EFN52366.1"/>
    <property type="molecule type" value="Genomic_DNA"/>
</dbReference>
<dbReference type="GO" id="GO:0051539">
    <property type="term" value="F:4 iron, 4 sulfur cluster binding"/>
    <property type="evidence" value="ECO:0007669"/>
    <property type="project" value="InterPro"/>
</dbReference>
<dbReference type="InterPro" id="IPR034505">
    <property type="entry name" value="Coproporphyrinogen-III_oxidase"/>
</dbReference>
<evidence type="ECO:0000256" key="4">
    <source>
        <dbReference type="ARBA" id="ARBA00045130"/>
    </source>
</evidence>
<evidence type="ECO:0000313" key="7">
    <source>
        <dbReference type="Proteomes" id="UP000008141"/>
    </source>
</evidence>
<evidence type="ECO:0000259" key="5">
    <source>
        <dbReference type="PROSITE" id="PS51918"/>
    </source>
</evidence>
<dbReference type="SMART" id="SM00729">
    <property type="entry name" value="Elp3"/>
    <property type="match status" value="1"/>
</dbReference>
<evidence type="ECO:0000256" key="3">
    <source>
        <dbReference type="ARBA" id="ARBA00033094"/>
    </source>
</evidence>
<dbReference type="SFLD" id="SFLDG01082">
    <property type="entry name" value="B12-binding_domain_containing"/>
    <property type="match status" value="1"/>
</dbReference>
<accession>E1ZNS1</accession>
<evidence type="ECO:0000256" key="2">
    <source>
        <dbReference type="ARBA" id="ARBA00014678"/>
    </source>
</evidence>
<dbReference type="OMA" id="DPRISNY"/>
<dbReference type="InterPro" id="IPR023404">
    <property type="entry name" value="rSAM_horseshoe"/>
</dbReference>
<dbReference type="RefSeq" id="XP_005844468.1">
    <property type="nucleotide sequence ID" value="XM_005844406.1"/>
</dbReference>
<keyword evidence="7" id="KW-1185">Reference proteome</keyword>
<dbReference type="GO" id="GO:0004109">
    <property type="term" value="F:coproporphyrinogen oxidase activity"/>
    <property type="evidence" value="ECO:0007669"/>
    <property type="project" value="InterPro"/>
</dbReference>
<dbReference type="SFLD" id="SFLDS00029">
    <property type="entry name" value="Radical_SAM"/>
    <property type="match status" value="1"/>
</dbReference>
<dbReference type="FunCoup" id="E1ZNS1">
    <property type="interactions" value="154"/>
</dbReference>
<dbReference type="SUPFAM" id="SSF102114">
    <property type="entry name" value="Radical SAM enzymes"/>
    <property type="match status" value="1"/>
</dbReference>
<dbReference type="OrthoDB" id="431409at2759"/>
<dbReference type="SFLD" id="SFLDF00562">
    <property type="entry name" value="HemN-like__clustered_with_heat"/>
    <property type="match status" value="1"/>
</dbReference>
<dbReference type="CDD" id="cd01335">
    <property type="entry name" value="Radical_SAM"/>
    <property type="match status" value="1"/>
</dbReference>
<dbReference type="AlphaFoldDB" id="E1ZNS1"/>
<dbReference type="GO" id="GO:0005737">
    <property type="term" value="C:cytoplasm"/>
    <property type="evidence" value="ECO:0007669"/>
    <property type="project" value="InterPro"/>
</dbReference>
<comment type="similarity">
    <text evidence="1">Belongs to the anaerobic coproporphyrinogen-III oxidase family. HemW subfamily.</text>
</comment>
<dbReference type="InterPro" id="IPR058240">
    <property type="entry name" value="rSAM_sf"/>
</dbReference>
<reference evidence="6 7" key="1">
    <citation type="journal article" date="2010" name="Plant Cell">
        <title>The Chlorella variabilis NC64A genome reveals adaptation to photosymbiosis, coevolution with viruses, and cryptic sex.</title>
        <authorList>
            <person name="Blanc G."/>
            <person name="Duncan G."/>
            <person name="Agarkova I."/>
            <person name="Borodovsky M."/>
            <person name="Gurnon J."/>
            <person name="Kuo A."/>
            <person name="Lindquist E."/>
            <person name="Lucas S."/>
            <person name="Pangilinan J."/>
            <person name="Polle J."/>
            <person name="Salamov A."/>
            <person name="Terry A."/>
            <person name="Yamada T."/>
            <person name="Dunigan D.D."/>
            <person name="Grigoriev I.V."/>
            <person name="Claverie J.M."/>
            <person name="Van Etten J.L."/>
        </authorList>
    </citation>
    <scope>NUCLEOTIDE SEQUENCE [LARGE SCALE GENOMIC DNA]</scope>
    <source>
        <strain evidence="6 7">NC64A</strain>
    </source>
</reference>
<dbReference type="PANTHER" id="PTHR13932:SF5">
    <property type="entry name" value="RADICAL S-ADENOSYL METHIONINE DOMAIN-CONTAINING PROTEIN 1, MITOCHONDRIAL"/>
    <property type="match status" value="1"/>
</dbReference>
<dbReference type="GO" id="GO:0006779">
    <property type="term" value="P:porphyrin-containing compound biosynthetic process"/>
    <property type="evidence" value="ECO:0007669"/>
    <property type="project" value="InterPro"/>
</dbReference>
<dbReference type="InterPro" id="IPR007197">
    <property type="entry name" value="rSAM"/>
</dbReference>
<dbReference type="SFLD" id="SFLDG01065">
    <property type="entry name" value="anaerobic_coproporphyrinogen-I"/>
    <property type="match status" value="1"/>
</dbReference>
<dbReference type="Gene3D" id="3.80.30.20">
    <property type="entry name" value="tm_1862 like domain"/>
    <property type="match status" value="1"/>
</dbReference>
<dbReference type="PROSITE" id="PS51918">
    <property type="entry name" value="RADICAL_SAM"/>
    <property type="match status" value="1"/>
</dbReference>
<dbReference type="eggNOG" id="ENOG502QRH0">
    <property type="taxonomic scope" value="Eukaryota"/>
</dbReference>
<dbReference type="STRING" id="554065.E1ZNS1"/>
<comment type="function">
    <text evidence="4">May be a heme chaperone, appears to bind heme. Homologous bacterial proteins do not have oxygen-independent coproporphyrinogen-III oxidase activity. Binds 1 [4Fe-4S] cluster. The cluster is coordinated with 3 cysteines and an exchangeable S-adenosyl-L-methionine.</text>
</comment>
<dbReference type="InterPro" id="IPR004559">
    <property type="entry name" value="HemW-like"/>
</dbReference>
<protein>
    <recommendedName>
        <fullName evidence="2">Radical S-adenosyl methionine domain-containing protein 1, mitochondrial</fullName>
    </recommendedName>
    <alternativeName>
        <fullName evidence="3">Putative heme chaperone</fullName>
    </alternativeName>
</protein>
<dbReference type="InParanoid" id="E1ZNS1"/>
<name>E1ZNS1_CHLVA</name>
<dbReference type="Proteomes" id="UP000008141">
    <property type="component" value="Unassembled WGS sequence"/>
</dbReference>
<dbReference type="InterPro" id="IPR006638">
    <property type="entry name" value="Elp3/MiaA/NifB-like_rSAM"/>
</dbReference>
<evidence type="ECO:0000256" key="1">
    <source>
        <dbReference type="ARBA" id="ARBA00006100"/>
    </source>
</evidence>
<dbReference type="PANTHER" id="PTHR13932">
    <property type="entry name" value="COPROPORPHYRINIGEN III OXIDASE"/>
    <property type="match status" value="1"/>
</dbReference>
<dbReference type="GeneID" id="17351799"/>
<organism evidence="7">
    <name type="scientific">Chlorella variabilis</name>
    <name type="common">Green alga</name>
    <dbReference type="NCBI Taxonomy" id="554065"/>
    <lineage>
        <taxon>Eukaryota</taxon>
        <taxon>Viridiplantae</taxon>
        <taxon>Chlorophyta</taxon>
        <taxon>core chlorophytes</taxon>
        <taxon>Trebouxiophyceae</taxon>
        <taxon>Chlorellales</taxon>
        <taxon>Chlorellaceae</taxon>
        <taxon>Chlorella clade</taxon>
        <taxon>Chlorella</taxon>
    </lineage>
</organism>
<dbReference type="Pfam" id="PF04055">
    <property type="entry name" value="Radical_SAM"/>
    <property type="match status" value="1"/>
</dbReference>
<proteinExistence type="inferred from homology"/>
<sequence length="472" mass="50432">MRAVSAAAEAAAAAGQEAGAADDAEAPSAAYVHLPFCKRKCSYCDFPVIAVGKDLAGTPHVQDNMQRYVEMVVQEIEASQRLNSEPLQSVFFGGGTPSLISLPLLEQLLAALDQRFGLAAGAEVSIEADPGTFDAARLRSYMGMGVTRVSVGVQSFQDELLALCGRAHDAADVYRAIEAVHAAGVPSWSLDLMSGLPQLTQELWQRSLEQALDAAPHHISTYDLQVEEHTPFAKRYWPGEAPLPSDDAAADMYCQASHTLRGAGFEHYEVSNYALPGHRCRHNMVYWQGGAFYGLGLGSASYLQARGRAAGSATHLIGRHQLAGRCRLPGSCGRRFSRPKRLNAYKQWLEQFAADAEQLGPRVPGAFLPPESADEVLLDSVMLRLRLADGLDLSQLAARHPQGEEAAALVAAALRPHVERGWAVASNASSSGSSSGGSAGGTVRHVRLADPQGFVMSNDIISDVFAALDITQ</sequence>
<dbReference type="KEGG" id="cvr:CHLNCDRAFT_138795"/>
<dbReference type="NCBIfam" id="TIGR00539">
    <property type="entry name" value="hemN_rel"/>
    <property type="match status" value="1"/>
</dbReference>
<feature type="domain" description="Radical SAM core" evidence="5">
    <location>
        <begin position="22"/>
        <end position="263"/>
    </location>
</feature>